<dbReference type="RefSeq" id="WP_042686184.1">
    <property type="nucleotide sequence ID" value="NZ_DUIH01000017.1"/>
</dbReference>
<dbReference type="Gene3D" id="3.30.1860.10">
    <property type="entry name" value="uncharacterized conserved protein from methanopyrus kandleri domain like"/>
    <property type="match status" value="1"/>
</dbReference>
<dbReference type="EMBL" id="DUIH01000017">
    <property type="protein sequence ID" value="HIH70020.1"/>
    <property type="molecule type" value="Genomic_DNA"/>
</dbReference>
<organism evidence="1 2">
    <name type="scientific">Methermicoccus shengliensis</name>
    <dbReference type="NCBI Taxonomy" id="660064"/>
    <lineage>
        <taxon>Archaea</taxon>
        <taxon>Methanobacteriati</taxon>
        <taxon>Methanobacteriota</taxon>
        <taxon>Stenosarchaea group</taxon>
        <taxon>Methanomicrobia</taxon>
        <taxon>Methanosarcinales</taxon>
        <taxon>Methermicoccaceae</taxon>
        <taxon>Methermicoccus</taxon>
    </lineage>
</organism>
<dbReference type="InterPro" id="IPR007355">
    <property type="entry name" value="DUF424"/>
</dbReference>
<dbReference type="Pfam" id="PF04242">
    <property type="entry name" value="DUF424"/>
    <property type="match status" value="1"/>
</dbReference>
<proteinExistence type="predicted"/>
<dbReference type="AlphaFoldDB" id="A0A832RWN1"/>
<accession>A0A832RWN1</accession>
<gene>
    <name evidence="1" type="ORF">HA299_05365</name>
</gene>
<evidence type="ECO:0000313" key="2">
    <source>
        <dbReference type="Proteomes" id="UP000600363"/>
    </source>
</evidence>
<reference evidence="1" key="1">
    <citation type="journal article" date="2020" name="bioRxiv">
        <title>A rank-normalized archaeal taxonomy based on genome phylogeny resolves widespread incomplete and uneven classifications.</title>
        <authorList>
            <person name="Rinke C."/>
            <person name="Chuvochina M."/>
            <person name="Mussig A.J."/>
            <person name="Chaumeil P.-A."/>
            <person name="Waite D.W."/>
            <person name="Whitman W.B."/>
            <person name="Parks D.H."/>
            <person name="Hugenholtz P."/>
        </authorList>
    </citation>
    <scope>NUCLEOTIDE SEQUENCE</scope>
    <source>
        <strain evidence="1">UBA12518</strain>
    </source>
</reference>
<comment type="caution">
    <text evidence="1">The sequence shown here is derived from an EMBL/GenBank/DDBJ whole genome shotgun (WGS) entry which is preliminary data.</text>
</comment>
<evidence type="ECO:0000313" key="1">
    <source>
        <dbReference type="EMBL" id="HIH70020.1"/>
    </source>
</evidence>
<protein>
    <submittedName>
        <fullName evidence="1">DUF424 family protein</fullName>
    </submittedName>
</protein>
<dbReference type="Proteomes" id="UP000600363">
    <property type="component" value="Unassembled WGS sequence"/>
</dbReference>
<name>A0A832RWN1_9EURY</name>
<sequence>MMYLKKYVCGKTVLVAACDEELVGRTLRQGKLKLHVSEQFYVGERVEEAAMIEEIRRADISNLVGEHVVGCAIRAGEVLEENVLYIEGVPHAQIVRL</sequence>